<dbReference type="EMBL" id="JANBUL010000103">
    <property type="protein sequence ID" value="KAJ2781470.1"/>
    <property type="molecule type" value="Genomic_DNA"/>
</dbReference>
<evidence type="ECO:0000256" key="1">
    <source>
        <dbReference type="SAM" id="Phobius"/>
    </source>
</evidence>
<feature type="transmembrane region" description="Helical" evidence="1">
    <location>
        <begin position="64"/>
        <end position="81"/>
    </location>
</feature>
<dbReference type="AlphaFoldDB" id="A0A9W8HAK3"/>
<evidence type="ECO:0000313" key="3">
    <source>
        <dbReference type="Proteomes" id="UP001140217"/>
    </source>
</evidence>
<name>A0A9W8HAK3_9FUNG</name>
<dbReference type="OrthoDB" id="5590024at2759"/>
<keyword evidence="1" id="KW-0812">Transmembrane</keyword>
<keyword evidence="3" id="KW-1185">Reference proteome</keyword>
<feature type="transmembrane region" description="Helical" evidence="1">
    <location>
        <begin position="219"/>
        <end position="237"/>
    </location>
</feature>
<reference evidence="2" key="1">
    <citation type="submission" date="2022-07" db="EMBL/GenBank/DDBJ databases">
        <title>Phylogenomic reconstructions and comparative analyses of Kickxellomycotina fungi.</title>
        <authorList>
            <person name="Reynolds N.K."/>
            <person name="Stajich J.E."/>
            <person name="Barry K."/>
            <person name="Grigoriev I.V."/>
            <person name="Crous P."/>
            <person name="Smith M.E."/>
        </authorList>
    </citation>
    <scope>NUCLEOTIDE SEQUENCE</scope>
    <source>
        <strain evidence="2">NBRC 105414</strain>
    </source>
</reference>
<dbReference type="Proteomes" id="UP001140217">
    <property type="component" value="Unassembled WGS sequence"/>
</dbReference>
<feature type="transmembrane region" description="Helical" evidence="1">
    <location>
        <begin position="140"/>
        <end position="162"/>
    </location>
</feature>
<evidence type="ECO:0000313" key="2">
    <source>
        <dbReference type="EMBL" id="KAJ2781470.1"/>
    </source>
</evidence>
<comment type="caution">
    <text evidence="2">The sequence shown here is derived from an EMBL/GenBank/DDBJ whole genome shotgun (WGS) entry which is preliminary data.</text>
</comment>
<sequence>MSFEYTPREKLRVALASLLGVHLDPIGHGDLAVVCVWAAIYAVQLAAVLYALRHRKYPPIESCQPVLMALFYAAGVLWYVGDITSNELVHLDRRPLTNCMFVIVWMRSALGQNMLFALLVYRCILLWFAYRNKAALTRTALLSFAVLVLAAVLVPAIVSSFLPETKTVQYISGMDVCQFNATYKAAVVTLTWLSLGSLMAVSVLLNATLRCVHGEHRRMAAACVPLAVSAAFHTVIFFRKPMYPASFSWRVAVVSIDQASVLCAWWIIMGHA</sequence>
<accession>A0A9W8HAK3</accession>
<feature type="transmembrane region" description="Helical" evidence="1">
    <location>
        <begin position="101"/>
        <end position="128"/>
    </location>
</feature>
<keyword evidence="1" id="KW-1133">Transmembrane helix</keyword>
<protein>
    <submittedName>
        <fullName evidence="2">Uncharacterized protein</fullName>
    </submittedName>
</protein>
<keyword evidence="1" id="KW-0472">Membrane</keyword>
<organism evidence="2 3">
    <name type="scientific">Coemansia javaensis</name>
    <dbReference type="NCBI Taxonomy" id="2761396"/>
    <lineage>
        <taxon>Eukaryota</taxon>
        <taxon>Fungi</taxon>
        <taxon>Fungi incertae sedis</taxon>
        <taxon>Zoopagomycota</taxon>
        <taxon>Kickxellomycotina</taxon>
        <taxon>Kickxellomycetes</taxon>
        <taxon>Kickxellales</taxon>
        <taxon>Kickxellaceae</taxon>
        <taxon>Coemansia</taxon>
    </lineage>
</organism>
<feature type="transmembrane region" description="Helical" evidence="1">
    <location>
        <begin position="182"/>
        <end position="207"/>
    </location>
</feature>
<proteinExistence type="predicted"/>
<feature type="transmembrane region" description="Helical" evidence="1">
    <location>
        <begin position="31"/>
        <end position="52"/>
    </location>
</feature>
<feature type="transmembrane region" description="Helical" evidence="1">
    <location>
        <begin position="249"/>
        <end position="268"/>
    </location>
</feature>
<gene>
    <name evidence="2" type="ORF">H4R18_002844</name>
</gene>